<accession>A0A399RB51</accession>
<dbReference type="OrthoDB" id="9806585at2"/>
<dbReference type="RefSeq" id="WP_119377320.1">
    <property type="nucleotide sequence ID" value="NZ_QWFX01000014.1"/>
</dbReference>
<dbReference type="InterPro" id="IPR003673">
    <property type="entry name" value="CoA-Trfase_fam_III"/>
</dbReference>
<dbReference type="Pfam" id="PF02515">
    <property type="entry name" value="CoA_transf_3"/>
    <property type="match status" value="1"/>
</dbReference>
<dbReference type="InterPro" id="IPR050483">
    <property type="entry name" value="CoA-transferase_III_domain"/>
</dbReference>
<dbReference type="SUPFAM" id="SSF89796">
    <property type="entry name" value="CoA-transferase family III (CaiB/BaiF)"/>
    <property type="match status" value="1"/>
</dbReference>
<protein>
    <submittedName>
        <fullName evidence="2">CoA transferase</fullName>
    </submittedName>
</protein>
<comment type="caution">
    <text evidence="2">The sequence shown here is derived from an EMBL/GenBank/DDBJ whole genome shotgun (WGS) entry which is preliminary data.</text>
</comment>
<reference evidence="2 3" key="1">
    <citation type="submission" date="2018-08" db="EMBL/GenBank/DDBJ databases">
        <title>Henriciella mobilis sp. nov., isolated from seawater.</title>
        <authorList>
            <person name="Cheng H."/>
            <person name="Wu Y.-H."/>
            <person name="Xu X.-W."/>
            <person name="Guo L.-L."/>
        </authorList>
    </citation>
    <scope>NUCLEOTIDE SEQUENCE [LARGE SCALE GENOMIC DNA]</scope>
    <source>
        <strain evidence="2 3">JN25</strain>
    </source>
</reference>
<keyword evidence="1 2" id="KW-0808">Transferase</keyword>
<evidence type="ECO:0000313" key="2">
    <source>
        <dbReference type="EMBL" id="RIJ27207.1"/>
    </source>
</evidence>
<dbReference type="InterPro" id="IPR023606">
    <property type="entry name" value="CoA-Trfase_III_dom_1_sf"/>
</dbReference>
<dbReference type="PANTHER" id="PTHR48207:SF4">
    <property type="entry name" value="BLL6097 PROTEIN"/>
    <property type="match status" value="1"/>
</dbReference>
<dbReference type="GO" id="GO:0008410">
    <property type="term" value="F:CoA-transferase activity"/>
    <property type="evidence" value="ECO:0007669"/>
    <property type="project" value="TreeGrafter"/>
</dbReference>
<organism evidence="2 3">
    <name type="scientific">Henriciella mobilis</name>
    <dbReference type="NCBI Taxonomy" id="2305467"/>
    <lineage>
        <taxon>Bacteria</taxon>
        <taxon>Pseudomonadati</taxon>
        <taxon>Pseudomonadota</taxon>
        <taxon>Alphaproteobacteria</taxon>
        <taxon>Hyphomonadales</taxon>
        <taxon>Hyphomonadaceae</taxon>
        <taxon>Henriciella</taxon>
    </lineage>
</organism>
<dbReference type="PANTHER" id="PTHR48207">
    <property type="entry name" value="SUCCINATE--HYDROXYMETHYLGLUTARATE COA-TRANSFERASE"/>
    <property type="match status" value="1"/>
</dbReference>
<gene>
    <name evidence="2" type="ORF">D1223_15390</name>
</gene>
<dbReference type="EMBL" id="QWFX01000014">
    <property type="protein sequence ID" value="RIJ27207.1"/>
    <property type="molecule type" value="Genomic_DNA"/>
</dbReference>
<dbReference type="AlphaFoldDB" id="A0A399RB51"/>
<dbReference type="InterPro" id="IPR044855">
    <property type="entry name" value="CoA-Trfase_III_dom3_sf"/>
</dbReference>
<evidence type="ECO:0000256" key="1">
    <source>
        <dbReference type="ARBA" id="ARBA00022679"/>
    </source>
</evidence>
<dbReference type="Proteomes" id="UP000266385">
    <property type="component" value="Unassembled WGS sequence"/>
</dbReference>
<evidence type="ECO:0000313" key="3">
    <source>
        <dbReference type="Proteomes" id="UP000266385"/>
    </source>
</evidence>
<sequence>MIELLRGVRILDFTSVVLGPYATQLLGDMGADVIKVEPLGGDVFRYVRPGRSESMGAGFMNCNRNKRSLAIDLSTKRGQEVVLSLVKNCDIVIHNMRPKSAKKLGIDYERLKAVKPDLVYCYACGFGQNGSSADEPAYDDTIQALSGLAYLNANANGEPRFLPTIIADKVGGLHLALSALAGYASRQRTGESVCIEAPMFESMVSFLLVEQLGGRSFEPPMGGTGYDRLQSPYRKPFRTADGFISVIPYTSAHWVKFFELVGREDMCSDDRVLNPSKRSQHIDYLYSIIDELTPTKTTEEWMTLLKARDVPCAYVNKLEDLFDNQHLTEAGLFEHLEHPTEGRMVSVRSPFRVLTKEAGPDEGAPGLGADASRVLAEAGYTSDDIRALIDDNIVGDDASARKAG</sequence>
<dbReference type="Gene3D" id="3.40.50.10540">
    <property type="entry name" value="Crotonobetainyl-coa:carnitine coa-transferase, domain 1"/>
    <property type="match status" value="1"/>
</dbReference>
<name>A0A399RB51_9PROT</name>
<keyword evidence="3" id="KW-1185">Reference proteome</keyword>
<proteinExistence type="predicted"/>
<dbReference type="Gene3D" id="3.30.1540.10">
    <property type="entry name" value="formyl-coa transferase, domain 3"/>
    <property type="match status" value="1"/>
</dbReference>